<accession>A0A9J7L752</accession>
<dbReference type="InterPro" id="IPR003961">
    <property type="entry name" value="FN3_dom"/>
</dbReference>
<dbReference type="CDD" id="cd00063">
    <property type="entry name" value="FN3"/>
    <property type="match status" value="1"/>
</dbReference>
<reference evidence="2" key="2">
    <citation type="submission" date="2025-08" db="UniProtKB">
        <authorList>
            <consortium name="RefSeq"/>
        </authorList>
    </citation>
    <scope>IDENTIFICATION</scope>
    <source>
        <strain evidence="2">S238N-H82</strain>
        <tissue evidence="2">Testes</tissue>
    </source>
</reference>
<dbReference type="Proteomes" id="UP000001554">
    <property type="component" value="Chromosome 5"/>
</dbReference>
<dbReference type="OrthoDB" id="10647869at2759"/>
<dbReference type="SUPFAM" id="SSF49265">
    <property type="entry name" value="Fibronectin type III"/>
    <property type="match status" value="1"/>
</dbReference>
<dbReference type="GeneID" id="118415608"/>
<gene>
    <name evidence="2" type="primary">LOC118415608</name>
</gene>
<dbReference type="AlphaFoldDB" id="A0A9J7L752"/>
<dbReference type="Gene3D" id="2.60.40.10">
    <property type="entry name" value="Immunoglobulins"/>
    <property type="match status" value="1"/>
</dbReference>
<dbReference type="RefSeq" id="XP_035676208.1">
    <property type="nucleotide sequence ID" value="XM_035820315.1"/>
</dbReference>
<dbReference type="InterPro" id="IPR036116">
    <property type="entry name" value="FN3_sf"/>
</dbReference>
<name>A0A9J7L752_BRAFL</name>
<dbReference type="OMA" id="TEFPWID"/>
<dbReference type="PANTHER" id="PTHR16897:SF2">
    <property type="entry name" value="OS03G0226600 PROTEIN"/>
    <property type="match status" value="1"/>
</dbReference>
<reference evidence="1" key="1">
    <citation type="journal article" date="2020" name="Nat. Ecol. Evol.">
        <title>Deeply conserved synteny resolves early events in vertebrate evolution.</title>
        <authorList>
            <person name="Simakov O."/>
            <person name="Marletaz F."/>
            <person name="Yue J.X."/>
            <person name="O'Connell B."/>
            <person name="Jenkins J."/>
            <person name="Brandt A."/>
            <person name="Calef R."/>
            <person name="Tung C.H."/>
            <person name="Huang T.K."/>
            <person name="Schmutz J."/>
            <person name="Satoh N."/>
            <person name="Yu J.K."/>
            <person name="Putnam N.H."/>
            <person name="Green R.E."/>
            <person name="Rokhsar D.S."/>
        </authorList>
    </citation>
    <scope>NUCLEOTIDE SEQUENCE [LARGE SCALE GENOMIC DNA]</scope>
    <source>
        <strain evidence="1">S238N-H82</strain>
    </source>
</reference>
<organism evidence="1 2">
    <name type="scientific">Branchiostoma floridae</name>
    <name type="common">Florida lancelet</name>
    <name type="synonym">Amphioxus</name>
    <dbReference type="NCBI Taxonomy" id="7739"/>
    <lineage>
        <taxon>Eukaryota</taxon>
        <taxon>Metazoa</taxon>
        <taxon>Chordata</taxon>
        <taxon>Cephalochordata</taxon>
        <taxon>Leptocardii</taxon>
        <taxon>Amphioxiformes</taxon>
        <taxon>Branchiostomatidae</taxon>
        <taxon>Branchiostoma</taxon>
    </lineage>
</organism>
<keyword evidence="1" id="KW-1185">Reference proteome</keyword>
<proteinExistence type="predicted"/>
<dbReference type="PANTHER" id="PTHR16897">
    <property type="entry name" value="OS10G0105400 PROTEIN"/>
    <property type="match status" value="1"/>
</dbReference>
<evidence type="ECO:0000313" key="2">
    <source>
        <dbReference type="RefSeq" id="XP_035676208.1"/>
    </source>
</evidence>
<dbReference type="InterPro" id="IPR013783">
    <property type="entry name" value="Ig-like_fold"/>
</dbReference>
<protein>
    <submittedName>
        <fullName evidence="2">Uncharacterized protein LOC118415608</fullName>
    </submittedName>
</protein>
<dbReference type="KEGG" id="bfo:118415608"/>
<sequence length="180" mass="19723">MRFTTSYIAEDGKSACIDSSGFIAHGAKVYVIVRCHNHAGQSATASSDGVVLTSVPPSIEHAYVTVVVEPVTQYAPRNHYQYSPDRLHIAWGGFVDPSGIQYYEYMVEGPDFTSAWQEVSWTGEHTATLTDLQLVPGATYIVSVRSVNFLGMQSDSVSTEINIALQGRPSANRRFNFIIA</sequence>
<evidence type="ECO:0000313" key="1">
    <source>
        <dbReference type="Proteomes" id="UP000001554"/>
    </source>
</evidence>